<feature type="region of interest" description="Disordered" evidence="1">
    <location>
        <begin position="48"/>
        <end position="73"/>
    </location>
</feature>
<dbReference type="EMBL" id="JBIMZQ010000080">
    <property type="protein sequence ID" value="KAL3656500.1"/>
    <property type="molecule type" value="Genomic_DNA"/>
</dbReference>
<dbReference type="AlphaFoldDB" id="A0ABD3EU23"/>
<evidence type="ECO:0000313" key="2">
    <source>
        <dbReference type="EMBL" id="KAL3656500.1"/>
    </source>
</evidence>
<accession>A0ABD3EU23</accession>
<evidence type="ECO:0000256" key="1">
    <source>
        <dbReference type="SAM" id="MobiDB-lite"/>
    </source>
</evidence>
<proteinExistence type="predicted"/>
<organism evidence="2 3">
    <name type="scientific">Phytophthora oleae</name>
    <dbReference type="NCBI Taxonomy" id="2107226"/>
    <lineage>
        <taxon>Eukaryota</taxon>
        <taxon>Sar</taxon>
        <taxon>Stramenopiles</taxon>
        <taxon>Oomycota</taxon>
        <taxon>Peronosporomycetes</taxon>
        <taxon>Peronosporales</taxon>
        <taxon>Peronosporaceae</taxon>
        <taxon>Phytophthora</taxon>
    </lineage>
</organism>
<dbReference type="Proteomes" id="UP001632037">
    <property type="component" value="Unassembled WGS sequence"/>
</dbReference>
<keyword evidence="3" id="KW-1185">Reference proteome</keyword>
<reference evidence="2 3" key="1">
    <citation type="submission" date="2024-09" db="EMBL/GenBank/DDBJ databases">
        <title>Genome sequencing and assembly of Phytophthora oleae, isolate VK10A, causative agent of rot of olive drupes.</title>
        <authorList>
            <person name="Conti Taguali S."/>
            <person name="Riolo M."/>
            <person name="La Spada F."/>
            <person name="Cacciola S.O."/>
            <person name="Dionisio G."/>
        </authorList>
    </citation>
    <scope>NUCLEOTIDE SEQUENCE [LARGE SCALE GENOMIC DNA]</scope>
    <source>
        <strain evidence="2 3">VK10A</strain>
    </source>
</reference>
<comment type="caution">
    <text evidence="2">The sequence shown here is derived from an EMBL/GenBank/DDBJ whole genome shotgun (WGS) entry which is preliminary data.</text>
</comment>
<evidence type="ECO:0000313" key="3">
    <source>
        <dbReference type="Proteomes" id="UP001632037"/>
    </source>
</evidence>
<sequence>MPMRSVKIRHLIEELWKPTGLEQPKRNRRDAQLAANAVNRMEKIRNEVAGSSEWKQEIPAATASEDNRLDPTKKSTTAAWLEKVARFEEQAPVELTEDGTLTEMRTARRVTLKKAKRFRLARRLRLL</sequence>
<gene>
    <name evidence="2" type="ORF">V7S43_018647</name>
</gene>
<name>A0ABD3EU23_9STRA</name>
<protein>
    <submittedName>
        <fullName evidence="2">Uncharacterized protein</fullName>
    </submittedName>
</protein>